<dbReference type="EMBL" id="MWDB01000038">
    <property type="protein sequence ID" value="OQB40612.1"/>
    <property type="molecule type" value="Genomic_DNA"/>
</dbReference>
<sequence length="31" mass="3692">MIDKYIYGNTDKKNPESPMPLLKVEKKEIRL</sequence>
<name>A0A1V5ZKL7_9BACT</name>
<feature type="region of interest" description="Disordered" evidence="1">
    <location>
        <begin position="1"/>
        <end position="31"/>
    </location>
</feature>
<protein>
    <submittedName>
        <fullName evidence="2">Uncharacterized protein</fullName>
    </submittedName>
</protein>
<gene>
    <name evidence="2" type="ORF">BWY04_01277</name>
</gene>
<dbReference type="AlphaFoldDB" id="A0A1V5ZKL7"/>
<comment type="caution">
    <text evidence="2">The sequence shown here is derived from an EMBL/GenBank/DDBJ whole genome shotgun (WGS) entry which is preliminary data.</text>
</comment>
<evidence type="ECO:0000313" key="2">
    <source>
        <dbReference type="EMBL" id="OQB40612.1"/>
    </source>
</evidence>
<accession>A0A1V5ZKL7</accession>
<reference evidence="2" key="1">
    <citation type="submission" date="2017-02" db="EMBL/GenBank/DDBJ databases">
        <title>Delving into the versatile metabolic prowess of the omnipresent phylum Bacteroidetes.</title>
        <authorList>
            <person name="Nobu M.K."/>
            <person name="Mei R."/>
            <person name="Narihiro T."/>
            <person name="Kuroda K."/>
            <person name="Liu W.-T."/>
        </authorList>
    </citation>
    <scope>NUCLEOTIDE SEQUENCE</scope>
    <source>
        <strain evidence="2">ADurb.Bin160</strain>
    </source>
</reference>
<evidence type="ECO:0000256" key="1">
    <source>
        <dbReference type="SAM" id="MobiDB-lite"/>
    </source>
</evidence>
<proteinExistence type="predicted"/>
<organism evidence="2">
    <name type="scientific">candidate division CPR1 bacterium ADurb.Bin160</name>
    <dbReference type="NCBI Taxonomy" id="1852826"/>
    <lineage>
        <taxon>Bacteria</taxon>
        <taxon>candidate division CPR1</taxon>
    </lineage>
</organism>
<dbReference type="Proteomes" id="UP000485621">
    <property type="component" value="Unassembled WGS sequence"/>
</dbReference>